<evidence type="ECO:0000256" key="7">
    <source>
        <dbReference type="ARBA" id="ARBA00022989"/>
    </source>
</evidence>
<comment type="caution">
    <text evidence="13">The sequence shown here is derived from an EMBL/GenBank/DDBJ whole genome shotgun (WGS) entry which is preliminary data.</text>
</comment>
<keyword evidence="8 10" id="KW-0472">Membrane</keyword>
<evidence type="ECO:0000259" key="12">
    <source>
        <dbReference type="Pfam" id="PF26002"/>
    </source>
</evidence>
<keyword evidence="9" id="KW-0175">Coiled coil</keyword>
<gene>
    <name evidence="13" type="ORF">DSM19430T_19430</name>
</gene>
<evidence type="ECO:0000256" key="8">
    <source>
        <dbReference type="ARBA" id="ARBA00023136"/>
    </source>
</evidence>
<dbReference type="AlphaFoldDB" id="A0A7J0BU72"/>
<dbReference type="Proteomes" id="UP000503820">
    <property type="component" value="Unassembled WGS sequence"/>
</dbReference>
<dbReference type="InterPro" id="IPR058982">
    <property type="entry name" value="Beta-barrel_AprE"/>
</dbReference>
<dbReference type="Pfam" id="PF26002">
    <property type="entry name" value="Beta-barrel_AprE"/>
    <property type="match status" value="1"/>
</dbReference>
<comment type="subcellular location">
    <subcellularLocation>
        <location evidence="1">Cell inner membrane</location>
        <topology evidence="1">Single-pass membrane protein</topology>
    </subcellularLocation>
</comment>
<keyword evidence="6 10" id="KW-0812">Transmembrane</keyword>
<evidence type="ECO:0000313" key="14">
    <source>
        <dbReference type="Proteomes" id="UP000503820"/>
    </source>
</evidence>
<evidence type="ECO:0000256" key="1">
    <source>
        <dbReference type="ARBA" id="ARBA00004377"/>
    </source>
</evidence>
<evidence type="ECO:0000256" key="9">
    <source>
        <dbReference type="SAM" id="Coils"/>
    </source>
</evidence>
<dbReference type="RefSeq" id="WP_174409878.1">
    <property type="nucleotide sequence ID" value="NZ_BLVP01000008.1"/>
</dbReference>
<dbReference type="EMBL" id="BLVP01000008">
    <property type="protein sequence ID" value="GFM37259.1"/>
    <property type="molecule type" value="Genomic_DNA"/>
</dbReference>
<reference evidence="13 14" key="1">
    <citation type="submission" date="2020-05" db="EMBL/GenBank/DDBJ databases">
        <title>Draft genome sequence of Desulfovibrio psychrotolerans JS1T.</title>
        <authorList>
            <person name="Ueno A."/>
            <person name="Tamazawa S."/>
            <person name="Tamamura S."/>
            <person name="Murakami T."/>
            <person name="Kiyama T."/>
            <person name="Inomata H."/>
            <person name="Amano Y."/>
            <person name="Miyakawa K."/>
            <person name="Tamaki H."/>
            <person name="Naganuma T."/>
            <person name="Kaneko K."/>
        </authorList>
    </citation>
    <scope>NUCLEOTIDE SEQUENCE [LARGE SCALE GENOMIC DNA]</scope>
    <source>
        <strain evidence="13 14">JS1</strain>
    </source>
</reference>
<evidence type="ECO:0000313" key="13">
    <source>
        <dbReference type="EMBL" id="GFM37259.1"/>
    </source>
</evidence>
<evidence type="ECO:0000256" key="4">
    <source>
        <dbReference type="ARBA" id="ARBA00022475"/>
    </source>
</evidence>
<dbReference type="InterPro" id="IPR050739">
    <property type="entry name" value="MFP"/>
</dbReference>
<dbReference type="PRINTS" id="PR01490">
    <property type="entry name" value="RTXTOXIND"/>
</dbReference>
<name>A0A7J0BU72_9BACT</name>
<evidence type="ECO:0000256" key="3">
    <source>
        <dbReference type="ARBA" id="ARBA00022448"/>
    </source>
</evidence>
<keyword evidence="3" id="KW-0813">Transport</keyword>
<organism evidence="13 14">
    <name type="scientific">Desulfovibrio psychrotolerans</name>
    <dbReference type="NCBI Taxonomy" id="415242"/>
    <lineage>
        <taxon>Bacteria</taxon>
        <taxon>Pseudomonadati</taxon>
        <taxon>Thermodesulfobacteriota</taxon>
        <taxon>Desulfovibrionia</taxon>
        <taxon>Desulfovibrionales</taxon>
        <taxon>Desulfovibrionaceae</taxon>
        <taxon>Desulfovibrio</taxon>
    </lineage>
</organism>
<dbReference type="GO" id="GO:0015031">
    <property type="term" value="P:protein transport"/>
    <property type="evidence" value="ECO:0007669"/>
    <property type="project" value="InterPro"/>
</dbReference>
<evidence type="ECO:0000256" key="6">
    <source>
        <dbReference type="ARBA" id="ARBA00022692"/>
    </source>
</evidence>
<keyword evidence="14" id="KW-1185">Reference proteome</keyword>
<dbReference type="PANTHER" id="PTHR30386">
    <property type="entry name" value="MEMBRANE FUSION SUBUNIT OF EMRAB-TOLC MULTIDRUG EFFLUX PUMP"/>
    <property type="match status" value="1"/>
</dbReference>
<keyword evidence="7 10" id="KW-1133">Transmembrane helix</keyword>
<dbReference type="Pfam" id="PF25994">
    <property type="entry name" value="HH_AprE"/>
    <property type="match status" value="1"/>
</dbReference>
<evidence type="ECO:0000256" key="10">
    <source>
        <dbReference type="SAM" id="Phobius"/>
    </source>
</evidence>
<feature type="domain" description="AprE-like beta-barrel" evidence="12">
    <location>
        <begin position="315"/>
        <end position="404"/>
    </location>
</feature>
<dbReference type="SUPFAM" id="SSF111369">
    <property type="entry name" value="HlyD-like secretion proteins"/>
    <property type="match status" value="1"/>
</dbReference>
<dbReference type="NCBIfam" id="TIGR01843">
    <property type="entry name" value="type_I_hlyD"/>
    <property type="match status" value="1"/>
</dbReference>
<dbReference type="PANTHER" id="PTHR30386:SF26">
    <property type="entry name" value="TRANSPORT PROTEIN COMB"/>
    <property type="match status" value="1"/>
</dbReference>
<feature type="transmembrane region" description="Helical" evidence="10">
    <location>
        <begin position="15"/>
        <end position="33"/>
    </location>
</feature>
<evidence type="ECO:0000256" key="5">
    <source>
        <dbReference type="ARBA" id="ARBA00022519"/>
    </source>
</evidence>
<dbReference type="InterPro" id="IPR010129">
    <property type="entry name" value="T1SS_HlyD"/>
</dbReference>
<feature type="coiled-coil region" evidence="9">
    <location>
        <begin position="196"/>
        <end position="273"/>
    </location>
</feature>
<protein>
    <submittedName>
        <fullName evidence="13">HlyD family type I secretion periplasmic adaptor subunit</fullName>
    </submittedName>
</protein>
<dbReference type="InterPro" id="IPR058781">
    <property type="entry name" value="HH_AprE-like"/>
</dbReference>
<sequence>MSSVQDTAGLGTTRVFLWICIGGCLAFLLWAAVGRLDIVSVAEGEVVPSSLVKRVQHLEGGIVSEIRVREGEVVREGQELVVLQGVQQGSSVEEIRVRLASLTVDMVRLQAMADMSRTLVFPPELVREQPEKVAAARELFESIMSSVAGQLAERSQQVVQTEHEVRSVLVRIAKDRDALVLMRKELGITEELYRDQLATELQYLKLQREVNNLESRIEQDKANLARLRSQQEEAKAALERTESEFRQRAREEQRKVQREYEEFVERMKKFEDTLLRTVLRSPVDGVVKQLGVASPGEVVEPGGTVLVVVPSSDKLVVEAHLPIQDIGYVATGQDARISLASADARRFGMLDGKVVLVSPDAFVDREGNTFYKVRVETEQACFERGDDTYCLYPGMRVMCSIHTGTRTVLEYILSPFMTSLSFSLQER</sequence>
<evidence type="ECO:0000256" key="2">
    <source>
        <dbReference type="ARBA" id="ARBA00009477"/>
    </source>
</evidence>
<keyword evidence="4" id="KW-1003">Cell membrane</keyword>
<comment type="similarity">
    <text evidence="2">Belongs to the membrane fusion protein (MFP) (TC 8.A.1) family.</text>
</comment>
<evidence type="ECO:0000259" key="11">
    <source>
        <dbReference type="Pfam" id="PF25994"/>
    </source>
</evidence>
<proteinExistence type="inferred from homology"/>
<dbReference type="Gene3D" id="2.40.30.170">
    <property type="match status" value="1"/>
</dbReference>
<accession>A0A7J0BU72</accession>
<feature type="domain" description="AprE-like long alpha-helical hairpin" evidence="11">
    <location>
        <begin position="90"/>
        <end position="272"/>
    </location>
</feature>
<dbReference type="GO" id="GO:0005886">
    <property type="term" value="C:plasma membrane"/>
    <property type="evidence" value="ECO:0007669"/>
    <property type="project" value="UniProtKB-SubCell"/>
</dbReference>
<keyword evidence="5" id="KW-0997">Cell inner membrane</keyword>